<feature type="region of interest" description="Disordered" evidence="1">
    <location>
        <begin position="1"/>
        <end position="32"/>
    </location>
</feature>
<feature type="region of interest" description="Disordered" evidence="1">
    <location>
        <begin position="138"/>
        <end position="164"/>
    </location>
</feature>
<protein>
    <recommendedName>
        <fullName evidence="2">DUF6293 domain-containing protein</fullName>
    </recommendedName>
</protein>
<evidence type="ECO:0000259" key="2">
    <source>
        <dbReference type="Pfam" id="PF22665"/>
    </source>
</evidence>
<dbReference type="AlphaFoldDB" id="A0A075H583"/>
<feature type="domain" description="DUF6293" evidence="2">
    <location>
        <begin position="3"/>
        <end position="106"/>
    </location>
</feature>
<name>A0A075H583_9ARCH</name>
<evidence type="ECO:0000256" key="1">
    <source>
        <dbReference type="SAM" id="MobiDB-lite"/>
    </source>
</evidence>
<dbReference type="Pfam" id="PF22665">
    <property type="entry name" value="WHD_DUF6293"/>
    <property type="match status" value="1"/>
</dbReference>
<dbReference type="InterPro" id="IPR054162">
    <property type="entry name" value="DUF6293_C"/>
</dbReference>
<accession>A0A075H583</accession>
<reference evidence="3" key="1">
    <citation type="journal article" date="2014" name="Genome Biol. Evol.">
        <title>Pangenome evidence for extensive interdomain horizontal transfer affecting lineage core and shell genes in uncultured planktonic thaumarchaeota and euryarchaeota.</title>
        <authorList>
            <person name="Deschamps P."/>
            <person name="Zivanovic Y."/>
            <person name="Moreira D."/>
            <person name="Rodriguez-Valera F."/>
            <person name="Lopez-Garcia P."/>
        </authorList>
    </citation>
    <scope>NUCLEOTIDE SEQUENCE</scope>
</reference>
<dbReference type="EMBL" id="KF900916">
    <property type="protein sequence ID" value="AIF11426.1"/>
    <property type="molecule type" value="Genomic_DNA"/>
</dbReference>
<organism evidence="3">
    <name type="scientific">uncultured marine thaumarchaeote KM3_51_F10</name>
    <dbReference type="NCBI Taxonomy" id="1456175"/>
    <lineage>
        <taxon>Archaea</taxon>
        <taxon>Nitrososphaerota</taxon>
        <taxon>environmental samples</taxon>
    </lineage>
</organism>
<proteinExistence type="predicted"/>
<evidence type="ECO:0000313" key="3">
    <source>
        <dbReference type="EMBL" id="AIF11426.1"/>
    </source>
</evidence>
<sequence length="164" mass="18757">MTEIDNPSKDSDMLIDHLLDAKRKHDEDKNVEKEEVEHLEKGADYLVSFLVGQGVQVSQPKKVTKQKPPGLEELKKKFVENLVEEGYVTVNDSGRTILTENGKKFLDNKTKSADTKVAIAKLKNLQFRNNLDRQNKRMANKAKKGLKTKIKGIKKKISRKSKRR</sequence>